<dbReference type="VEuPathDB" id="FungiDB:FUN_017085"/>
<dbReference type="SUPFAM" id="SSF63491">
    <property type="entry name" value="BAG domain"/>
    <property type="match status" value="1"/>
</dbReference>
<name>A0A2I1H4Y2_9GLOM</name>
<dbReference type="InterPro" id="IPR036533">
    <property type="entry name" value="BAG_dom_sf"/>
</dbReference>
<dbReference type="VEuPathDB" id="FungiDB:RhiirA1_424695"/>
<reference evidence="3 4" key="1">
    <citation type="submission" date="2015-10" db="EMBL/GenBank/DDBJ databases">
        <title>Genome analyses suggest a sexual origin of heterokaryosis in a supposedly ancient asexual fungus.</title>
        <authorList>
            <person name="Ropars J."/>
            <person name="Sedzielewska K."/>
            <person name="Noel J."/>
            <person name="Charron P."/>
            <person name="Farinelli L."/>
            <person name="Marton T."/>
            <person name="Kruger M."/>
            <person name="Pelin A."/>
            <person name="Brachmann A."/>
            <person name="Corradi N."/>
        </authorList>
    </citation>
    <scope>NUCLEOTIDE SEQUENCE [LARGE SCALE GENOMIC DNA]</scope>
    <source>
        <strain evidence="3 4">A4</strain>
    </source>
</reference>
<gene>
    <name evidence="3" type="ORF">RhiirA4_409440</name>
</gene>
<dbReference type="EMBL" id="LLXI01001490">
    <property type="protein sequence ID" value="PKY53928.1"/>
    <property type="molecule type" value="Genomic_DNA"/>
</dbReference>
<dbReference type="GO" id="GO:0051087">
    <property type="term" value="F:protein-folding chaperone binding"/>
    <property type="evidence" value="ECO:0007669"/>
    <property type="project" value="InterPro"/>
</dbReference>
<dbReference type="VEuPathDB" id="FungiDB:RhiirFUN_007382"/>
<keyword evidence="4" id="KW-1185">Reference proteome</keyword>
<evidence type="ECO:0000313" key="4">
    <source>
        <dbReference type="Proteomes" id="UP000234323"/>
    </source>
</evidence>
<organism evidence="3 4">
    <name type="scientific">Rhizophagus irregularis</name>
    <dbReference type="NCBI Taxonomy" id="588596"/>
    <lineage>
        <taxon>Eukaryota</taxon>
        <taxon>Fungi</taxon>
        <taxon>Fungi incertae sedis</taxon>
        <taxon>Mucoromycota</taxon>
        <taxon>Glomeromycotina</taxon>
        <taxon>Glomeromycetes</taxon>
        <taxon>Glomerales</taxon>
        <taxon>Glomeraceae</taxon>
        <taxon>Rhizophagus</taxon>
    </lineage>
</organism>
<evidence type="ECO:0000259" key="2">
    <source>
        <dbReference type="Pfam" id="PF02179"/>
    </source>
</evidence>
<proteinExistence type="predicted"/>
<protein>
    <recommendedName>
        <fullName evidence="2">BAG domain-containing protein</fullName>
    </recommendedName>
</protein>
<evidence type="ECO:0000313" key="3">
    <source>
        <dbReference type="EMBL" id="PKY53928.1"/>
    </source>
</evidence>
<dbReference type="AlphaFoldDB" id="A0A2I1H4Y2"/>
<feature type="region of interest" description="Disordered" evidence="1">
    <location>
        <begin position="75"/>
        <end position="142"/>
    </location>
</feature>
<dbReference type="Gene3D" id="1.20.58.120">
    <property type="entry name" value="BAG domain"/>
    <property type="match status" value="1"/>
</dbReference>
<dbReference type="Pfam" id="PF02179">
    <property type="entry name" value="BAG"/>
    <property type="match status" value="1"/>
</dbReference>
<dbReference type="Proteomes" id="UP000234323">
    <property type="component" value="Unassembled WGS sequence"/>
</dbReference>
<feature type="domain" description="BAG" evidence="2">
    <location>
        <begin position="17"/>
        <end position="59"/>
    </location>
</feature>
<feature type="compositionally biased region" description="Polar residues" evidence="1">
    <location>
        <begin position="126"/>
        <end position="137"/>
    </location>
</feature>
<dbReference type="InterPro" id="IPR003103">
    <property type="entry name" value="BAG_domain"/>
</dbReference>
<feature type="compositionally biased region" description="Basic and acidic residues" evidence="1">
    <location>
        <begin position="116"/>
        <end position="125"/>
    </location>
</feature>
<sequence>NGKQILPISIDNKNFLEYENKIVKSFDKLDEIQSEGVDIIRDRRKFLVKFAQTLLDELDIEKENQWKVFSENQSNLNTTNDADDSATIVDPMSSENDGNEITKDENSAPIITSISKKLESEKIENPNENVDTFNSESFDQDGNLRII</sequence>
<feature type="non-terminal residue" evidence="3">
    <location>
        <position position="1"/>
    </location>
</feature>
<comment type="caution">
    <text evidence="3">The sequence shown here is derived from an EMBL/GenBank/DDBJ whole genome shotgun (WGS) entry which is preliminary data.</text>
</comment>
<evidence type="ECO:0000256" key="1">
    <source>
        <dbReference type="SAM" id="MobiDB-lite"/>
    </source>
</evidence>
<accession>A0A2I1H4Y2</accession>